<feature type="region of interest" description="Disordered" evidence="1">
    <location>
        <begin position="1"/>
        <end position="24"/>
    </location>
</feature>
<evidence type="ECO:0000256" key="1">
    <source>
        <dbReference type="SAM" id="MobiDB-lite"/>
    </source>
</evidence>
<proteinExistence type="predicted"/>
<dbReference type="EMBL" id="BMNG01000023">
    <property type="protein sequence ID" value="GGO58121.1"/>
    <property type="molecule type" value="Genomic_DNA"/>
</dbReference>
<evidence type="ECO:0008006" key="4">
    <source>
        <dbReference type="Google" id="ProtNLM"/>
    </source>
</evidence>
<name>A0ABQ2MSS0_9ACTN</name>
<reference evidence="3" key="1">
    <citation type="journal article" date="2019" name="Int. J. Syst. Evol. Microbiol.">
        <title>The Global Catalogue of Microorganisms (GCM) 10K type strain sequencing project: providing services to taxonomists for standard genome sequencing and annotation.</title>
        <authorList>
            <consortium name="The Broad Institute Genomics Platform"/>
            <consortium name="The Broad Institute Genome Sequencing Center for Infectious Disease"/>
            <person name="Wu L."/>
            <person name="Ma J."/>
        </authorList>
    </citation>
    <scope>NUCLEOTIDE SEQUENCE [LARGE SCALE GENOMIC DNA]</scope>
    <source>
        <strain evidence="3">CGMCC 4.7349</strain>
    </source>
</reference>
<dbReference type="Proteomes" id="UP000656881">
    <property type="component" value="Unassembled WGS sequence"/>
</dbReference>
<comment type="caution">
    <text evidence="2">The sequence shown here is derived from an EMBL/GenBank/DDBJ whole genome shotgun (WGS) entry which is preliminary data.</text>
</comment>
<protein>
    <recommendedName>
        <fullName evidence="4">Tetratricopeptide repeat protein</fullName>
    </recommendedName>
</protein>
<accession>A0ABQ2MSS0</accession>
<evidence type="ECO:0000313" key="2">
    <source>
        <dbReference type="EMBL" id="GGO58121.1"/>
    </source>
</evidence>
<keyword evidence="3" id="KW-1185">Reference proteome</keyword>
<dbReference type="RefSeq" id="WP_189177382.1">
    <property type="nucleotide sequence ID" value="NZ_BMNG01000023.1"/>
</dbReference>
<organism evidence="2 3">
    <name type="scientific">Streptomyces lasiicapitis</name>
    <dbReference type="NCBI Taxonomy" id="1923961"/>
    <lineage>
        <taxon>Bacteria</taxon>
        <taxon>Bacillati</taxon>
        <taxon>Actinomycetota</taxon>
        <taxon>Actinomycetes</taxon>
        <taxon>Kitasatosporales</taxon>
        <taxon>Streptomycetaceae</taxon>
        <taxon>Streptomyces</taxon>
    </lineage>
</organism>
<gene>
    <name evidence="2" type="ORF">GCM10012286_76550</name>
</gene>
<evidence type="ECO:0000313" key="3">
    <source>
        <dbReference type="Proteomes" id="UP000656881"/>
    </source>
</evidence>
<sequence>MRLRSYVDGVPARTTGPRTPEQAARRRGLLEPLLPDLVEGLGEADFRVTEVTLRLALDCYRLGDHAVAMPLFEGLLPSSPATPSVRWRSGNP</sequence>